<dbReference type="PANTHER" id="PTHR19849">
    <property type="entry name" value="PHOSPHOLIPASE A-2-ACTIVATING PROTEIN"/>
    <property type="match status" value="1"/>
</dbReference>
<dbReference type="InterPro" id="IPR020472">
    <property type="entry name" value="WD40_PAC1"/>
</dbReference>
<dbReference type="Pfam" id="PF00400">
    <property type="entry name" value="WD40"/>
    <property type="match status" value="3"/>
</dbReference>
<dbReference type="GO" id="GO:0010992">
    <property type="term" value="P:ubiquitin recycling"/>
    <property type="evidence" value="ECO:0007669"/>
    <property type="project" value="TreeGrafter"/>
</dbReference>
<dbReference type="InterPro" id="IPR036322">
    <property type="entry name" value="WD40_repeat_dom_sf"/>
</dbReference>
<dbReference type="PANTHER" id="PTHR19849:SF0">
    <property type="entry name" value="PHOSPHOLIPASE A-2-ACTIVATING PROTEIN"/>
    <property type="match status" value="1"/>
</dbReference>
<dbReference type="CDD" id="cd00200">
    <property type="entry name" value="WD40"/>
    <property type="match status" value="1"/>
</dbReference>
<dbReference type="PROSITE" id="PS50082">
    <property type="entry name" value="WD_REPEATS_2"/>
    <property type="match status" value="3"/>
</dbReference>
<dbReference type="GO" id="GO:0043161">
    <property type="term" value="P:proteasome-mediated ubiquitin-dependent protein catabolic process"/>
    <property type="evidence" value="ECO:0007669"/>
    <property type="project" value="TreeGrafter"/>
</dbReference>
<gene>
    <name evidence="5" type="ORF">KIPB_008378</name>
</gene>
<dbReference type="InterPro" id="IPR019775">
    <property type="entry name" value="WD40_repeat_CS"/>
</dbReference>
<evidence type="ECO:0000313" key="5">
    <source>
        <dbReference type="EMBL" id="GIQ86507.1"/>
    </source>
</evidence>
<dbReference type="SMART" id="SM00320">
    <property type="entry name" value="WD40"/>
    <property type="match status" value="6"/>
</dbReference>
<sequence length="813" mass="86776">MDNYNRTNAKCPLCQTECKMSDCRPILAQLRRVEVACRAGPLAEVNARSLIKEGVHRSLLLCLKTYPDRGGVVAAATAALVALYAKVPECRVAHAKSGTVALLLMRLLTEYAAETHSFMPGVLKNLMQMMGVLADYRGVSETGEAPSNTWVVFGVGKVLNTTLGLLKQEVSDVPDSTQNACGLTTSAAGLIKSIYEAGVKAGRQVSRDATLSVPEILLNRLRGLERYPEAIMGCLLVVAEYTTLMEKGDIFRGMYASGLPQQIGTILGSHCVGKLPRGSLVISAANILRQMCNSLGAKGVEATFLLGLHSQLPGILRAHLGEPDVVIALLSTLTTMAETGTVCARMLADPYPKMTLQMMSHHPDHSDLQRKACEFLCCLAPEVPPPITATSEGTCRGCIETIVAALETPFGMSALTALKYMVQQDTQLPQLVAHPGFAKAMFKSASSRKGQIAMVDFLNALDTALYPDAIRDAWADATNYVYRAVVDTTTELRSPVECLARDTLTPTAAFVQSRAFAAGYRDGTIRRWDLTPLTKEQRTAGASSGGVDTEHNTHGIHVLTPTLTIAAHEGPALSLDWCGDRVASGGGDGRIKLWNPATGGCLWTAEAHTSPINALKFAYGSARSAKSGTADCVVFAGGDTVIRLFDIAKKEVRTAFTGHTATVCCLDVRGTTLASGSSDLTARIWDVKTGTQTSVLSGHTGSVNACCYDTTDAILATGSSDMTVRLWDTRTGRATLAFKDLQGEVTCLWLDGDRVVFGTTTGRHYASDRRQPGDPCLQFQMGGSAASDCICFPEYLISGSTSGSIRAHEIGLN</sequence>
<dbReference type="InterPro" id="IPR015943">
    <property type="entry name" value="WD40/YVTN_repeat-like_dom_sf"/>
</dbReference>
<evidence type="ECO:0000256" key="2">
    <source>
        <dbReference type="ARBA" id="ARBA00022574"/>
    </source>
</evidence>
<feature type="repeat" description="WD" evidence="4">
    <location>
        <begin position="696"/>
        <end position="737"/>
    </location>
</feature>
<evidence type="ECO:0000256" key="3">
    <source>
        <dbReference type="ARBA" id="ARBA00022737"/>
    </source>
</evidence>
<evidence type="ECO:0000256" key="4">
    <source>
        <dbReference type="PROSITE-ProRule" id="PRU00221"/>
    </source>
</evidence>
<keyword evidence="3" id="KW-0677">Repeat</keyword>
<dbReference type="PROSITE" id="PS00678">
    <property type="entry name" value="WD_REPEATS_1"/>
    <property type="match status" value="2"/>
</dbReference>
<dbReference type="Gene3D" id="1.25.10.10">
    <property type="entry name" value="Leucine-rich Repeat Variant"/>
    <property type="match status" value="1"/>
</dbReference>
<comment type="caution">
    <text evidence="5">The sequence shown here is derived from an EMBL/GenBank/DDBJ whole genome shotgun (WGS) entry which is preliminary data.</text>
</comment>
<dbReference type="GO" id="GO:0005737">
    <property type="term" value="C:cytoplasm"/>
    <property type="evidence" value="ECO:0007669"/>
    <property type="project" value="TreeGrafter"/>
</dbReference>
<dbReference type="AlphaFoldDB" id="A0A9K3D0K7"/>
<dbReference type="InterPro" id="IPR016024">
    <property type="entry name" value="ARM-type_fold"/>
</dbReference>
<dbReference type="GO" id="GO:0043130">
    <property type="term" value="F:ubiquitin binding"/>
    <property type="evidence" value="ECO:0007669"/>
    <property type="project" value="TreeGrafter"/>
</dbReference>
<reference evidence="5 6" key="1">
    <citation type="journal article" date="2018" name="PLoS ONE">
        <title>The draft genome of Kipferlia bialata reveals reductive genome evolution in fornicate parasites.</title>
        <authorList>
            <person name="Tanifuji G."/>
            <person name="Takabayashi S."/>
            <person name="Kume K."/>
            <person name="Takagi M."/>
            <person name="Nakayama T."/>
            <person name="Kamikawa R."/>
            <person name="Inagaki Y."/>
            <person name="Hashimoto T."/>
        </authorList>
    </citation>
    <scope>NUCLEOTIDE SEQUENCE [LARGE SCALE GENOMIC DNA]</scope>
    <source>
        <strain evidence="5">NY0173</strain>
    </source>
</reference>
<dbReference type="Proteomes" id="UP000265618">
    <property type="component" value="Unassembled WGS sequence"/>
</dbReference>
<keyword evidence="6" id="KW-1185">Reference proteome</keyword>
<dbReference type="InterPro" id="IPR001680">
    <property type="entry name" value="WD40_rpt"/>
</dbReference>
<dbReference type="GO" id="GO:0005634">
    <property type="term" value="C:nucleus"/>
    <property type="evidence" value="ECO:0007669"/>
    <property type="project" value="TreeGrafter"/>
</dbReference>
<proteinExistence type="predicted"/>
<dbReference type="OrthoDB" id="19711at2759"/>
<dbReference type="PRINTS" id="PR00320">
    <property type="entry name" value="GPROTEINBRPT"/>
</dbReference>
<accession>A0A9K3D0K7</accession>
<evidence type="ECO:0008006" key="7">
    <source>
        <dbReference type="Google" id="ProtNLM"/>
    </source>
</evidence>
<keyword evidence="1" id="KW-0963">Cytoplasm</keyword>
<evidence type="ECO:0000256" key="1">
    <source>
        <dbReference type="ARBA" id="ARBA00022490"/>
    </source>
</evidence>
<feature type="repeat" description="WD" evidence="4">
    <location>
        <begin position="565"/>
        <end position="604"/>
    </location>
</feature>
<name>A0A9K3D0K7_9EUKA</name>
<dbReference type="SUPFAM" id="SSF50978">
    <property type="entry name" value="WD40 repeat-like"/>
    <property type="match status" value="1"/>
</dbReference>
<dbReference type="InterPro" id="IPR011989">
    <property type="entry name" value="ARM-like"/>
</dbReference>
<dbReference type="SUPFAM" id="SSF48371">
    <property type="entry name" value="ARM repeat"/>
    <property type="match status" value="1"/>
</dbReference>
<dbReference type="Gene3D" id="2.130.10.10">
    <property type="entry name" value="YVTN repeat-like/Quinoprotein amine dehydrogenase"/>
    <property type="match status" value="2"/>
</dbReference>
<protein>
    <recommendedName>
        <fullName evidence="7">Guanine nucleotide-binding protein subunit beta-like protein</fullName>
    </recommendedName>
</protein>
<keyword evidence="2 4" id="KW-0853">WD repeat</keyword>
<dbReference type="EMBL" id="BDIP01002578">
    <property type="protein sequence ID" value="GIQ86507.1"/>
    <property type="molecule type" value="Genomic_DNA"/>
</dbReference>
<dbReference type="PROSITE" id="PS50294">
    <property type="entry name" value="WD_REPEATS_REGION"/>
    <property type="match status" value="2"/>
</dbReference>
<feature type="repeat" description="WD" evidence="4">
    <location>
        <begin position="656"/>
        <end position="695"/>
    </location>
</feature>
<organism evidence="5 6">
    <name type="scientific">Kipferlia bialata</name>
    <dbReference type="NCBI Taxonomy" id="797122"/>
    <lineage>
        <taxon>Eukaryota</taxon>
        <taxon>Metamonada</taxon>
        <taxon>Carpediemonas-like organisms</taxon>
        <taxon>Kipferlia</taxon>
    </lineage>
</organism>
<evidence type="ECO:0000313" key="6">
    <source>
        <dbReference type="Proteomes" id="UP000265618"/>
    </source>
</evidence>